<dbReference type="Proteomes" id="UP000319897">
    <property type="component" value="Unassembled WGS sequence"/>
</dbReference>
<evidence type="ECO:0000313" key="2">
    <source>
        <dbReference type="Proteomes" id="UP000319897"/>
    </source>
</evidence>
<proteinExistence type="predicted"/>
<evidence type="ECO:0000313" key="1">
    <source>
        <dbReference type="EMBL" id="TPE58747.1"/>
    </source>
</evidence>
<sequence>MRSFSLPLIALPLLLGACATTKEAQVRSALTEAGMSEPMAACMAEPMGKELSVGQLKSLQRVAKLVNTSPAKLSQKQVMDLLKRDLDPETVGVVLRAGLGCFVRG</sequence>
<protein>
    <recommendedName>
        <fullName evidence="3">Lipoprotein</fullName>
    </recommendedName>
</protein>
<dbReference type="EMBL" id="VFSU01000034">
    <property type="protein sequence ID" value="TPE58747.1"/>
    <property type="molecule type" value="Genomic_DNA"/>
</dbReference>
<dbReference type="PROSITE" id="PS51257">
    <property type="entry name" value="PROKAR_LIPOPROTEIN"/>
    <property type="match status" value="1"/>
</dbReference>
<dbReference type="AlphaFoldDB" id="A0A501XEJ4"/>
<dbReference type="RefSeq" id="WP_140929599.1">
    <property type="nucleotide sequence ID" value="NZ_VFSU01000034.1"/>
</dbReference>
<dbReference type="OrthoDB" id="7409816at2"/>
<gene>
    <name evidence="1" type="ORF">FJQ54_17020</name>
</gene>
<comment type="caution">
    <text evidence="1">The sequence shown here is derived from an EMBL/GenBank/DDBJ whole genome shotgun (WGS) entry which is preliminary data.</text>
</comment>
<accession>A0A501XEJ4</accession>
<organism evidence="1 2">
    <name type="scientific">Sandaracinobacter neustonicus</name>
    <dbReference type="NCBI Taxonomy" id="1715348"/>
    <lineage>
        <taxon>Bacteria</taxon>
        <taxon>Pseudomonadati</taxon>
        <taxon>Pseudomonadota</taxon>
        <taxon>Alphaproteobacteria</taxon>
        <taxon>Sphingomonadales</taxon>
        <taxon>Sphingosinicellaceae</taxon>
        <taxon>Sandaracinobacter</taxon>
    </lineage>
</organism>
<evidence type="ECO:0008006" key="3">
    <source>
        <dbReference type="Google" id="ProtNLM"/>
    </source>
</evidence>
<reference evidence="1 2" key="1">
    <citation type="submission" date="2019-06" db="EMBL/GenBank/DDBJ databases">
        <authorList>
            <person name="Lee I."/>
            <person name="Jang G.I."/>
            <person name="Hwang C.Y."/>
        </authorList>
    </citation>
    <scope>NUCLEOTIDE SEQUENCE [LARGE SCALE GENOMIC DNA]</scope>
    <source>
        <strain evidence="1 2">PAMC 28131</strain>
    </source>
</reference>
<name>A0A501XEJ4_9SPHN</name>
<keyword evidence="2" id="KW-1185">Reference proteome</keyword>